<dbReference type="InterPro" id="IPR008915">
    <property type="entry name" value="Peptidase_M50"/>
</dbReference>
<evidence type="ECO:0000256" key="5">
    <source>
        <dbReference type="ARBA" id="ARBA00022989"/>
    </source>
</evidence>
<feature type="transmembrane region" description="Helical" evidence="7">
    <location>
        <begin position="89"/>
        <end position="110"/>
    </location>
</feature>
<proteinExistence type="inferred from homology"/>
<protein>
    <recommendedName>
        <fullName evidence="8">Peptidase M50 domain-containing protein</fullName>
    </recommendedName>
</protein>
<keyword evidence="6 7" id="KW-0472">Membrane</keyword>
<feature type="transmembrane region" description="Helical" evidence="7">
    <location>
        <begin position="6"/>
        <end position="25"/>
    </location>
</feature>
<evidence type="ECO:0000256" key="7">
    <source>
        <dbReference type="SAM" id="Phobius"/>
    </source>
</evidence>
<dbReference type="Proteomes" id="UP001145072">
    <property type="component" value="Unassembled WGS sequence"/>
</dbReference>
<feature type="transmembrane region" description="Helical" evidence="7">
    <location>
        <begin position="122"/>
        <end position="141"/>
    </location>
</feature>
<feature type="domain" description="Peptidase M50" evidence="8">
    <location>
        <begin position="14"/>
        <end position="120"/>
    </location>
</feature>
<dbReference type="GO" id="GO:0016020">
    <property type="term" value="C:membrane"/>
    <property type="evidence" value="ECO:0007669"/>
    <property type="project" value="UniProtKB-SubCell"/>
</dbReference>
<evidence type="ECO:0000313" key="9">
    <source>
        <dbReference type="EMBL" id="MDC3419622.1"/>
    </source>
</evidence>
<evidence type="ECO:0000256" key="2">
    <source>
        <dbReference type="ARBA" id="ARBA00004141"/>
    </source>
</evidence>
<keyword evidence="4 7" id="KW-0812">Transmembrane</keyword>
<sequence>MDEYVKFLIIFLVYFALVFPISTFIHELGHALPALILSKEKVEIRLGTRFKGSGVRFGRLTIKVQPFSGFTGVVNFNISKESNAKARNFWILILGPMFSFFLVVGCYFVITYNELPDVIDFLIRALMFASLAQFTLTIIPMKYPIFFGAYKGTPSDGYRVLMLFKKDVT</sequence>
<reference evidence="9" key="1">
    <citation type="submission" date="2022-06" db="EMBL/GenBank/DDBJ databases">
        <title>Aquibacillus sp. a new bacterium isolated from soil saline samples.</title>
        <authorList>
            <person name="Galisteo C."/>
            <person name="De La Haba R."/>
            <person name="Sanchez-Porro C."/>
            <person name="Ventosa A."/>
        </authorList>
    </citation>
    <scope>NUCLEOTIDE SEQUENCE</scope>
    <source>
        <strain evidence="9">JCM 12387</strain>
    </source>
</reference>
<evidence type="ECO:0000256" key="1">
    <source>
        <dbReference type="ARBA" id="ARBA00001947"/>
    </source>
</evidence>
<evidence type="ECO:0000256" key="6">
    <source>
        <dbReference type="ARBA" id="ARBA00023136"/>
    </source>
</evidence>
<dbReference type="Pfam" id="PF02163">
    <property type="entry name" value="Peptidase_M50"/>
    <property type="match status" value="1"/>
</dbReference>
<evidence type="ECO:0000313" key="10">
    <source>
        <dbReference type="Proteomes" id="UP001145072"/>
    </source>
</evidence>
<dbReference type="EMBL" id="JAMQJZ010000002">
    <property type="protein sequence ID" value="MDC3419622.1"/>
    <property type="molecule type" value="Genomic_DNA"/>
</dbReference>
<accession>A0A9X3WGT4</accession>
<keyword evidence="10" id="KW-1185">Reference proteome</keyword>
<organism evidence="9 10">
    <name type="scientific">Aquibacillus koreensis</name>
    <dbReference type="NCBI Taxonomy" id="279446"/>
    <lineage>
        <taxon>Bacteria</taxon>
        <taxon>Bacillati</taxon>
        <taxon>Bacillota</taxon>
        <taxon>Bacilli</taxon>
        <taxon>Bacillales</taxon>
        <taxon>Bacillaceae</taxon>
        <taxon>Aquibacillus</taxon>
    </lineage>
</organism>
<name>A0A9X3WGT4_9BACI</name>
<comment type="caution">
    <text evidence="9">The sequence shown here is derived from an EMBL/GenBank/DDBJ whole genome shotgun (WGS) entry which is preliminary data.</text>
</comment>
<comment type="subcellular location">
    <subcellularLocation>
        <location evidence="2">Membrane</location>
        <topology evidence="2">Multi-pass membrane protein</topology>
    </subcellularLocation>
</comment>
<keyword evidence="5 7" id="KW-1133">Transmembrane helix</keyword>
<evidence type="ECO:0000259" key="8">
    <source>
        <dbReference type="Pfam" id="PF02163"/>
    </source>
</evidence>
<comment type="similarity">
    <text evidence="3">Belongs to the peptidase M50B family.</text>
</comment>
<dbReference type="RefSeq" id="WP_259866724.1">
    <property type="nucleotide sequence ID" value="NZ_JAMQJZ010000002.1"/>
</dbReference>
<evidence type="ECO:0000256" key="3">
    <source>
        <dbReference type="ARBA" id="ARBA00007931"/>
    </source>
</evidence>
<comment type="cofactor">
    <cofactor evidence="1">
        <name>Zn(2+)</name>
        <dbReference type="ChEBI" id="CHEBI:29105"/>
    </cofactor>
</comment>
<evidence type="ECO:0000256" key="4">
    <source>
        <dbReference type="ARBA" id="ARBA00022692"/>
    </source>
</evidence>
<gene>
    <name evidence="9" type="ORF">NC661_04490</name>
</gene>
<dbReference type="AlphaFoldDB" id="A0A9X3WGT4"/>
<dbReference type="GO" id="GO:0006508">
    <property type="term" value="P:proteolysis"/>
    <property type="evidence" value="ECO:0007669"/>
    <property type="project" value="InterPro"/>
</dbReference>